<feature type="transmembrane region" description="Helical" evidence="1">
    <location>
        <begin position="20"/>
        <end position="51"/>
    </location>
</feature>
<dbReference type="AlphaFoldDB" id="A0A8D4N1K1"/>
<keyword evidence="1" id="KW-0812">Transmembrane</keyword>
<dbReference type="EMBL" id="CP032482">
    <property type="protein sequence ID" value="AYD42445.1"/>
    <property type="molecule type" value="Genomic_DNA"/>
</dbReference>
<sequence>MLSVISEYDDSLTYYSQLYFYYFLVIPFIFEAAGALHVLIGIGLFIVDLPLKTLWIYKKNKYRK</sequence>
<accession>A0A8D4N1K1</accession>
<name>A0A8D4N1K1_9GAMM</name>
<proteinExistence type="predicted"/>
<evidence type="ECO:0000256" key="1">
    <source>
        <dbReference type="SAM" id="Phobius"/>
    </source>
</evidence>
<keyword evidence="1" id="KW-1133">Transmembrane helix</keyword>
<gene>
    <name evidence="2" type="ORF">DXZ79_00925</name>
</gene>
<dbReference type="Proteomes" id="UP000265864">
    <property type="component" value="Chromosome"/>
</dbReference>
<evidence type="ECO:0000313" key="2">
    <source>
        <dbReference type="EMBL" id="AYD42445.1"/>
    </source>
</evidence>
<protein>
    <submittedName>
        <fullName evidence="2">Uncharacterized protein</fullName>
    </submittedName>
</protein>
<keyword evidence="1" id="KW-0472">Membrane</keyword>
<reference evidence="2 3" key="1">
    <citation type="submission" date="2018-09" db="EMBL/GenBank/DDBJ databases">
        <title>Yersinia kristensenii subsp. rochesterensis subsp. nov., Isolated from Human Feces.</title>
        <authorList>
            <person name="Cunningham S.A."/>
            <person name="Jeraldo P."/>
            <person name="Patel R."/>
        </authorList>
    </citation>
    <scope>NUCLEOTIDE SEQUENCE [LARGE SCALE GENOMIC DNA]</scope>
    <source>
        <strain evidence="2 3">ATCC BAA-2637</strain>
    </source>
</reference>
<evidence type="ECO:0000313" key="3">
    <source>
        <dbReference type="Proteomes" id="UP000265864"/>
    </source>
</evidence>
<organism evidence="2 3">
    <name type="scientific">Yersinia rochesterensis</name>
    <dbReference type="NCBI Taxonomy" id="1604335"/>
    <lineage>
        <taxon>Bacteria</taxon>
        <taxon>Pseudomonadati</taxon>
        <taxon>Pseudomonadota</taxon>
        <taxon>Gammaproteobacteria</taxon>
        <taxon>Enterobacterales</taxon>
        <taxon>Yersiniaceae</taxon>
        <taxon>Yersinia</taxon>
    </lineage>
</organism>